<organism evidence="1 2">
    <name type="scientific">Bauhinia variegata</name>
    <name type="common">Purple orchid tree</name>
    <name type="synonym">Phanera variegata</name>
    <dbReference type="NCBI Taxonomy" id="167791"/>
    <lineage>
        <taxon>Eukaryota</taxon>
        <taxon>Viridiplantae</taxon>
        <taxon>Streptophyta</taxon>
        <taxon>Embryophyta</taxon>
        <taxon>Tracheophyta</taxon>
        <taxon>Spermatophyta</taxon>
        <taxon>Magnoliopsida</taxon>
        <taxon>eudicotyledons</taxon>
        <taxon>Gunneridae</taxon>
        <taxon>Pentapetalae</taxon>
        <taxon>rosids</taxon>
        <taxon>fabids</taxon>
        <taxon>Fabales</taxon>
        <taxon>Fabaceae</taxon>
        <taxon>Cercidoideae</taxon>
        <taxon>Cercideae</taxon>
        <taxon>Bauhiniinae</taxon>
        <taxon>Bauhinia</taxon>
    </lineage>
</organism>
<gene>
    <name evidence="1" type="ORF">L6164_016801</name>
</gene>
<comment type="caution">
    <text evidence="1">The sequence shown here is derived from an EMBL/GenBank/DDBJ whole genome shotgun (WGS) entry which is preliminary data.</text>
</comment>
<dbReference type="Proteomes" id="UP000828941">
    <property type="component" value="Chromosome 7"/>
</dbReference>
<evidence type="ECO:0000313" key="2">
    <source>
        <dbReference type="Proteomes" id="UP000828941"/>
    </source>
</evidence>
<name>A0ACB9N7F4_BAUVA</name>
<protein>
    <submittedName>
        <fullName evidence="1">Uncharacterized protein</fullName>
    </submittedName>
</protein>
<dbReference type="EMBL" id="CM039432">
    <property type="protein sequence ID" value="KAI4331847.1"/>
    <property type="molecule type" value="Genomic_DNA"/>
</dbReference>
<evidence type="ECO:0000313" key="1">
    <source>
        <dbReference type="EMBL" id="KAI4331847.1"/>
    </source>
</evidence>
<sequence>MLWKFRWRRLLTTSNQIIRTLPLLSFDYHSKPFLHGTYQSNKKISGSELSQNGKMLLTNRIVQSTLLNCQSDLIALSFFLWCAQQHNYFHEAVAFDCILNAVQRLTEQCKTVKGVILELESIGCVTKAKTFLILLRIYWRGGMYEMVFETYEQMESYGFVPNTFARNVVMDILFRIGRADLAFKVLKETLVPNFLTFNIALVHLSKLNDVSRIRHVLRVMLRMGYYPNARTFEMVLNCFCKMERLGEAYQVLGLMIALGITVSVSVWTILINALCQLHRLALAGSLLEKMAETGCSPNVVTYTSLIKAFMESKKVSEAFYFLKAMECSGHFPDLILCNVLIDCLSKVGRYQEAIEVFLSLSKQNLAPDSYTLSSLLSTICLSRRFSLFPELVHGHIIDADLVFFNSLLRYYCKAGFHALVVELYNDIIDRGFTPDKCTFTGLLSGLCAARRVDEAVDVYHGILMMNYDVDAYIHTVIMDGLIKVGKFHNAIRVFRKVIMEKYPLDIVSYMVAISGLLRGGRTQEACTLALDSLFELFMRLLALDNQVTFEGRFLLDAIRTCLNREVARVVMLNNFGTISLITCLRNLCGHSTLVPDSAAASAALPGLASSQLAFVAEFIGSEAYPPLLLLLPDSLSRQSVYCTKA</sequence>
<reference evidence="1 2" key="1">
    <citation type="journal article" date="2022" name="DNA Res.">
        <title>Chromosomal-level genome assembly of the orchid tree Bauhinia variegata (Leguminosae; Cercidoideae) supports the allotetraploid origin hypothesis of Bauhinia.</title>
        <authorList>
            <person name="Zhong Y."/>
            <person name="Chen Y."/>
            <person name="Zheng D."/>
            <person name="Pang J."/>
            <person name="Liu Y."/>
            <person name="Luo S."/>
            <person name="Meng S."/>
            <person name="Qian L."/>
            <person name="Wei D."/>
            <person name="Dai S."/>
            <person name="Zhou R."/>
        </authorList>
    </citation>
    <scope>NUCLEOTIDE SEQUENCE [LARGE SCALE GENOMIC DNA]</scope>
    <source>
        <strain evidence="1">BV-YZ2020</strain>
    </source>
</reference>
<proteinExistence type="predicted"/>
<keyword evidence="2" id="KW-1185">Reference proteome</keyword>
<accession>A0ACB9N7F4</accession>